<dbReference type="KEGG" id="mphc:DMC14_001360"/>
<dbReference type="AlphaFoldDB" id="A0A3T0TTM0"/>
<dbReference type="PROSITE" id="PS51913">
    <property type="entry name" value="HTH_HARE"/>
    <property type="match status" value="1"/>
</dbReference>
<organism evidence="3 4">
    <name type="scientific">Metamycoplasma phocicerebrale</name>
    <dbReference type="NCBI Taxonomy" id="142649"/>
    <lineage>
        <taxon>Bacteria</taxon>
        <taxon>Bacillati</taxon>
        <taxon>Mycoplasmatota</taxon>
        <taxon>Mycoplasmoidales</taxon>
        <taxon>Metamycoplasmataceae</taxon>
        <taxon>Metamycoplasma</taxon>
    </lineage>
</organism>
<gene>
    <name evidence="3" type="ORF">DMC14_001360</name>
</gene>
<dbReference type="EMBL" id="CP033058">
    <property type="protein sequence ID" value="AZZ65435.1"/>
    <property type="molecule type" value="Genomic_DNA"/>
</dbReference>
<proteinExistence type="predicted"/>
<reference evidence="3" key="1">
    <citation type="submission" date="2019-03" db="EMBL/GenBank/DDBJ databases">
        <title>Draft Sequence and Annotation of the Mycoplasma phocicerebrale Strain 1049T Genome.</title>
        <authorList>
            <person name="Frasca S.Jr."/>
            <person name="Kutish G.F."/>
            <person name="Castellanos Gell J."/>
            <person name="Michaels D.L."/>
            <person name="Brown D.R."/>
        </authorList>
    </citation>
    <scope>NUCLEOTIDE SEQUENCE</scope>
    <source>
        <strain evidence="3">1049</strain>
    </source>
</reference>
<dbReference type="OrthoDB" id="399771at2"/>
<evidence type="ECO:0000313" key="3">
    <source>
        <dbReference type="EMBL" id="AZZ65435.1"/>
    </source>
</evidence>
<protein>
    <recommendedName>
        <fullName evidence="2">HTH HARE-type domain-containing protein</fullName>
    </recommendedName>
</protein>
<feature type="domain" description="HTH HARE-type" evidence="2">
    <location>
        <begin position="7"/>
        <end position="84"/>
    </location>
</feature>
<sequence>MKDTEYKTLLDIAEDVLKEKESLDFATLFNKIKEVLFNRWRMETNFSITDEQLLTKKRGELYRLLTIDGRFFHNIDGTWTTIRPEHN</sequence>
<keyword evidence="1" id="KW-0804">Transcription</keyword>
<dbReference type="Gene3D" id="1.10.10.1250">
    <property type="entry name" value="RNA polymerase, subunit delta, N-terminal domain"/>
    <property type="match status" value="1"/>
</dbReference>
<dbReference type="GO" id="GO:0006355">
    <property type="term" value="P:regulation of DNA-templated transcription"/>
    <property type="evidence" value="ECO:0007669"/>
    <property type="project" value="InterPro"/>
</dbReference>
<dbReference type="RefSeq" id="WP_116171735.1">
    <property type="nucleotide sequence ID" value="NZ_CP033058.2"/>
</dbReference>
<evidence type="ECO:0000256" key="1">
    <source>
        <dbReference type="ARBA" id="ARBA00023163"/>
    </source>
</evidence>
<dbReference type="NCBIfam" id="NF045964">
    <property type="entry name" value="RNAP_delt_plasma"/>
    <property type="match status" value="1"/>
</dbReference>
<keyword evidence="4" id="KW-1185">Reference proteome</keyword>
<dbReference type="InterPro" id="IPR007759">
    <property type="entry name" value="Asxl_HARE-HTH"/>
</dbReference>
<name>A0A3T0TTM0_9BACT</name>
<accession>A0A3T0TTM0</accession>
<evidence type="ECO:0000259" key="2">
    <source>
        <dbReference type="PROSITE" id="PS51913"/>
    </source>
</evidence>
<dbReference type="InterPro" id="IPR038087">
    <property type="entry name" value="RNAP_delta_N_dom_sf"/>
</dbReference>
<evidence type="ECO:0000313" key="4">
    <source>
        <dbReference type="Proteomes" id="UP000256585"/>
    </source>
</evidence>
<dbReference type="Proteomes" id="UP000256585">
    <property type="component" value="Chromosome"/>
</dbReference>